<keyword evidence="5" id="KW-0964">Secreted</keyword>
<evidence type="ECO:0000313" key="9">
    <source>
        <dbReference type="Proteomes" id="UP000037446"/>
    </source>
</evidence>
<evidence type="ECO:0000259" key="6">
    <source>
        <dbReference type="Pfam" id="PF02465"/>
    </source>
</evidence>
<comment type="subunit">
    <text evidence="2 5">Homopentamer.</text>
</comment>
<dbReference type="GO" id="GO:0071973">
    <property type="term" value="P:bacterial-type flagellum-dependent cell motility"/>
    <property type="evidence" value="ECO:0007669"/>
    <property type="project" value="TreeGrafter"/>
</dbReference>
<evidence type="ECO:0000259" key="7">
    <source>
        <dbReference type="Pfam" id="PF07195"/>
    </source>
</evidence>
<dbReference type="Proteomes" id="UP000037446">
    <property type="component" value="Unassembled WGS sequence"/>
</dbReference>
<dbReference type="InterPro" id="IPR010809">
    <property type="entry name" value="FliD_C"/>
</dbReference>
<dbReference type="PANTHER" id="PTHR30288:SF0">
    <property type="entry name" value="FLAGELLAR HOOK-ASSOCIATED PROTEIN 2"/>
    <property type="match status" value="1"/>
</dbReference>
<evidence type="ECO:0000256" key="2">
    <source>
        <dbReference type="ARBA" id="ARBA00011255"/>
    </source>
</evidence>
<gene>
    <name evidence="8" type="ORF">J121_1051</name>
</gene>
<dbReference type="Pfam" id="PF07196">
    <property type="entry name" value="Flagellin_IN"/>
    <property type="match status" value="1"/>
</dbReference>
<evidence type="ECO:0000256" key="4">
    <source>
        <dbReference type="ARBA" id="ARBA00023143"/>
    </source>
</evidence>
<dbReference type="GO" id="GO:0009424">
    <property type="term" value="C:bacterial-type flagellum hook"/>
    <property type="evidence" value="ECO:0007669"/>
    <property type="project" value="UniProtKB-UniRule"/>
</dbReference>
<dbReference type="InterPro" id="IPR003481">
    <property type="entry name" value="FliD_N"/>
</dbReference>
<reference evidence="8" key="1">
    <citation type="submission" date="2015-02" db="EMBL/GenBank/DDBJ databases">
        <authorList>
            <person name="Chooi Y.-H."/>
        </authorList>
    </citation>
    <scope>NUCLEOTIDE SEQUENCE [LARGE SCALE GENOMIC DNA]</scope>
    <source>
        <strain evidence="8">LAMA 915</strain>
    </source>
</reference>
<feature type="coiled-coil region" evidence="5">
    <location>
        <begin position="411"/>
        <end position="438"/>
    </location>
</feature>
<dbReference type="Pfam" id="PF07195">
    <property type="entry name" value="FliD_C"/>
    <property type="match status" value="1"/>
</dbReference>
<name>A0A0L1KI13_9SPHN</name>
<comment type="function">
    <text evidence="5">Required for morphogenesis and for the elongation of the flagellar filament by facilitating polymerization of the flagellin monomers at the tip of growing filament. Forms a capping structure, which prevents flagellin subunits (transported through the central channel of the flagellum) from leaking out without polymerization at the distal end.</text>
</comment>
<comment type="caution">
    <text evidence="8">The sequence shown here is derived from an EMBL/GenBank/DDBJ whole genome shotgun (WGS) entry which is preliminary data.</text>
</comment>
<dbReference type="GO" id="GO:0005576">
    <property type="term" value="C:extracellular region"/>
    <property type="evidence" value="ECO:0007669"/>
    <property type="project" value="UniProtKB-SubCell"/>
</dbReference>
<proteinExistence type="inferred from homology"/>
<comment type="subcellular location">
    <subcellularLocation>
        <location evidence="5">Secreted</location>
    </subcellularLocation>
    <subcellularLocation>
        <location evidence="5">Bacterial flagellum</location>
    </subcellularLocation>
</comment>
<protein>
    <recommendedName>
        <fullName evidence="5">Flagellar hook-associated protein 2</fullName>
        <shortName evidence="5">HAP2</shortName>
    </recommendedName>
    <alternativeName>
        <fullName evidence="5">Flagellar cap protein</fullName>
    </alternativeName>
</protein>
<dbReference type="PANTHER" id="PTHR30288">
    <property type="entry name" value="FLAGELLAR CAP/ASSEMBLY PROTEIN FLID"/>
    <property type="match status" value="1"/>
</dbReference>
<evidence type="ECO:0000256" key="3">
    <source>
        <dbReference type="ARBA" id="ARBA00023054"/>
    </source>
</evidence>
<dbReference type="InterPro" id="IPR010810">
    <property type="entry name" value="Flagellin_hook_IN_motif"/>
</dbReference>
<accession>A0A0L1KI13</accession>
<keyword evidence="8" id="KW-0969">Cilium</keyword>
<dbReference type="InterPro" id="IPR040026">
    <property type="entry name" value="FliD"/>
</dbReference>
<evidence type="ECO:0000313" key="8">
    <source>
        <dbReference type="EMBL" id="KNH03472.1"/>
    </source>
</evidence>
<sequence length="472" mass="48244">MSIATSSIATTLGIGSGVDMTGLAEQLAEAQFAGRNERLATKSETLEQRISLAGSIRSSFSTFASALGERMRTGDLAPLPNIGNTSVAAVSSPVGSIGKGSYSLEVTKLATNQVLTGPVYASATDTVGAGSLTIRFGSVTNAAFAEDTGRTPLSIDIAAGATLKDVASAINGKNAGLNAYVAQTSAGAQLVVKGADGAQNGFVIEAAEDGADPGLSALAWQPGGDPARLVSTSADAEFLLDGLARTSASNTIPGVAPGLSLTLTGTNAGAPTTIRFNSPDSALSSVMQDITGALNEIVSELRSAIDPLTGPLSRDAGARALRSELSALGSLVVMPNAPDGAPRTLAELGLAIERDGSFRFDNDTLTDALERDPAGVAAMFTTGINGIYATIDRMARSNSMASDPGTLAGSIARYEKQTDQLNRDMEKLAEKQEALRSSMVARFASADARVAASQSTLSFLQSQIDIWNSQGD</sequence>
<dbReference type="RefSeq" id="WP_050599102.1">
    <property type="nucleotide sequence ID" value="NZ_JYNE01000008.1"/>
</dbReference>
<keyword evidence="4 5" id="KW-0975">Bacterial flagellum</keyword>
<organism evidence="8 9">
    <name type="scientific">Qipengyuania citrea LAMA 915</name>
    <dbReference type="NCBI Taxonomy" id="1306953"/>
    <lineage>
        <taxon>Bacteria</taxon>
        <taxon>Pseudomonadati</taxon>
        <taxon>Pseudomonadota</taxon>
        <taxon>Alphaproteobacteria</taxon>
        <taxon>Sphingomonadales</taxon>
        <taxon>Erythrobacteraceae</taxon>
        <taxon>Qipengyuania</taxon>
    </lineage>
</organism>
<dbReference type="PATRIC" id="fig|1306953.7.peg.1078"/>
<dbReference type="STRING" id="1306953.J121_1051"/>
<keyword evidence="3 5" id="KW-0175">Coiled coil</keyword>
<comment type="similarity">
    <text evidence="1 5">Belongs to the FliD family.</text>
</comment>
<evidence type="ECO:0000256" key="1">
    <source>
        <dbReference type="ARBA" id="ARBA00009764"/>
    </source>
</evidence>
<feature type="domain" description="Flagellar hook-associated protein 2 C-terminal" evidence="7">
    <location>
        <begin position="234"/>
        <end position="448"/>
    </location>
</feature>
<dbReference type="AlphaFoldDB" id="A0A0L1KI13"/>
<dbReference type="GO" id="GO:0007155">
    <property type="term" value="P:cell adhesion"/>
    <property type="evidence" value="ECO:0007669"/>
    <property type="project" value="InterPro"/>
</dbReference>
<keyword evidence="8" id="KW-0282">Flagellum</keyword>
<dbReference type="Pfam" id="PF02465">
    <property type="entry name" value="FliD_N"/>
    <property type="match status" value="1"/>
</dbReference>
<feature type="domain" description="Flagellar hook-associated protein 2 N-terminal" evidence="6">
    <location>
        <begin position="16"/>
        <end position="113"/>
    </location>
</feature>
<evidence type="ECO:0000256" key="5">
    <source>
        <dbReference type="RuleBase" id="RU362066"/>
    </source>
</evidence>
<keyword evidence="8" id="KW-0966">Cell projection</keyword>
<dbReference type="EMBL" id="JYNE01000008">
    <property type="protein sequence ID" value="KNH03472.1"/>
    <property type="molecule type" value="Genomic_DNA"/>
</dbReference>
<dbReference type="GO" id="GO:0009421">
    <property type="term" value="C:bacterial-type flagellum filament cap"/>
    <property type="evidence" value="ECO:0007669"/>
    <property type="project" value="InterPro"/>
</dbReference>